<dbReference type="PANTHER" id="PTHR47089:SF1">
    <property type="entry name" value="GUANOSINE ABC TRANSPORTER PERMEASE PROTEIN NUPP"/>
    <property type="match status" value="1"/>
</dbReference>
<feature type="transmembrane region" description="Helical" evidence="6">
    <location>
        <begin position="145"/>
        <end position="164"/>
    </location>
</feature>
<dbReference type="GO" id="GO:0005886">
    <property type="term" value="C:plasma membrane"/>
    <property type="evidence" value="ECO:0007669"/>
    <property type="project" value="UniProtKB-SubCell"/>
</dbReference>
<dbReference type="CDD" id="cd06580">
    <property type="entry name" value="TM_PBP1_transp_TpRbsC_like"/>
    <property type="match status" value="1"/>
</dbReference>
<feature type="transmembrane region" description="Helical" evidence="6">
    <location>
        <begin position="58"/>
        <end position="78"/>
    </location>
</feature>
<evidence type="ECO:0000313" key="7">
    <source>
        <dbReference type="EMBL" id="TMI78971.1"/>
    </source>
</evidence>
<keyword evidence="2" id="KW-1003">Cell membrane</keyword>
<dbReference type="AlphaFoldDB" id="A0A537J5Z5"/>
<feature type="transmembrane region" description="Helical" evidence="6">
    <location>
        <begin position="245"/>
        <end position="269"/>
    </location>
</feature>
<sequence length="353" mass="35694">MTTAGNTMSVLRSIAAGVLGLVLTAACGAGILSVLGASPLEAYRLIAAGAFGTPERVSYVLTAWTPLLLCAAGLLLTFAAGVWNIGIEGQVIFGAVFATGLLRTLEPGVPAWAGVILAGLAAMLGGGMWGGLAGALRAYGNVNEIFGGLGLNFIAGSLTVYLVLGPWARPGIASTSGTLPFPDRLWLPTFTIPPLVIPGEAILGLVAIGLIAAALRGTQFGLRLKAIGKSSRAAYIRGIPVTRGLLWAFAGCGGLAGLAGFVLVIGAYSRHQLFPLISGGYGFLAILVVLLAGSNVLAGILISAFFAAVSTGSLQLPLQLHLDSSISGILEGTLVLVALLMRGAQARLAPGGR</sequence>
<comment type="caution">
    <text evidence="7">The sequence shown here is derived from an EMBL/GenBank/DDBJ whole genome shotgun (WGS) entry which is preliminary data.</text>
</comment>
<dbReference type="Pfam" id="PF02653">
    <property type="entry name" value="BPD_transp_2"/>
    <property type="match status" value="1"/>
</dbReference>
<evidence type="ECO:0000256" key="5">
    <source>
        <dbReference type="ARBA" id="ARBA00023136"/>
    </source>
</evidence>
<feature type="transmembrane region" description="Helical" evidence="6">
    <location>
        <begin position="281"/>
        <end position="308"/>
    </location>
</feature>
<feature type="transmembrane region" description="Helical" evidence="6">
    <location>
        <begin position="111"/>
        <end position="133"/>
    </location>
</feature>
<reference evidence="7 8" key="1">
    <citation type="journal article" date="2019" name="Nat. Microbiol.">
        <title>Mediterranean grassland soil C-N compound turnover is dependent on rainfall and depth, and is mediated by genomically divergent microorganisms.</title>
        <authorList>
            <person name="Diamond S."/>
            <person name="Andeer P.F."/>
            <person name="Li Z."/>
            <person name="Crits-Christoph A."/>
            <person name="Burstein D."/>
            <person name="Anantharaman K."/>
            <person name="Lane K.R."/>
            <person name="Thomas B.C."/>
            <person name="Pan C."/>
            <person name="Northen T.R."/>
            <person name="Banfield J.F."/>
        </authorList>
    </citation>
    <scope>NUCLEOTIDE SEQUENCE [LARGE SCALE GENOMIC DNA]</scope>
    <source>
        <strain evidence="7">NP_6</strain>
    </source>
</reference>
<evidence type="ECO:0000256" key="2">
    <source>
        <dbReference type="ARBA" id="ARBA00022475"/>
    </source>
</evidence>
<evidence type="ECO:0000256" key="4">
    <source>
        <dbReference type="ARBA" id="ARBA00022989"/>
    </source>
</evidence>
<comment type="subcellular location">
    <subcellularLocation>
        <location evidence="1">Cell membrane</location>
        <topology evidence="1">Multi-pass membrane protein</topology>
    </subcellularLocation>
</comment>
<accession>A0A537J5Z5</accession>
<keyword evidence="5 6" id="KW-0472">Membrane</keyword>
<gene>
    <name evidence="7" type="ORF">E6H03_11115</name>
</gene>
<dbReference type="Proteomes" id="UP000318093">
    <property type="component" value="Unassembled WGS sequence"/>
</dbReference>
<evidence type="ECO:0000256" key="3">
    <source>
        <dbReference type="ARBA" id="ARBA00022692"/>
    </source>
</evidence>
<evidence type="ECO:0000313" key="8">
    <source>
        <dbReference type="Proteomes" id="UP000318093"/>
    </source>
</evidence>
<dbReference type="EMBL" id="VBAN01000369">
    <property type="protein sequence ID" value="TMI78971.1"/>
    <property type="molecule type" value="Genomic_DNA"/>
</dbReference>
<organism evidence="7 8">
    <name type="scientific">Candidatus Segetimicrobium genomatis</name>
    <dbReference type="NCBI Taxonomy" id="2569760"/>
    <lineage>
        <taxon>Bacteria</taxon>
        <taxon>Bacillati</taxon>
        <taxon>Candidatus Sysuimicrobiota</taxon>
        <taxon>Candidatus Sysuimicrobiia</taxon>
        <taxon>Candidatus Sysuimicrobiales</taxon>
        <taxon>Candidatus Segetimicrobiaceae</taxon>
        <taxon>Candidatus Segetimicrobium</taxon>
    </lineage>
</organism>
<protein>
    <submittedName>
        <fullName evidence="7">ABC transporter permease</fullName>
    </submittedName>
</protein>
<keyword evidence="3 6" id="KW-0812">Transmembrane</keyword>
<feature type="transmembrane region" description="Helical" evidence="6">
    <location>
        <begin position="195"/>
        <end position="215"/>
    </location>
</feature>
<name>A0A537J5Z5_9BACT</name>
<proteinExistence type="predicted"/>
<evidence type="ECO:0000256" key="6">
    <source>
        <dbReference type="SAM" id="Phobius"/>
    </source>
</evidence>
<dbReference type="InterPro" id="IPR001851">
    <property type="entry name" value="ABC_transp_permease"/>
</dbReference>
<keyword evidence="4 6" id="KW-1133">Transmembrane helix</keyword>
<evidence type="ECO:0000256" key="1">
    <source>
        <dbReference type="ARBA" id="ARBA00004651"/>
    </source>
</evidence>
<dbReference type="PANTHER" id="PTHR47089">
    <property type="entry name" value="ABC TRANSPORTER, PERMEASE PROTEIN"/>
    <property type="match status" value="1"/>
</dbReference>
<dbReference type="GO" id="GO:0022857">
    <property type="term" value="F:transmembrane transporter activity"/>
    <property type="evidence" value="ECO:0007669"/>
    <property type="project" value="InterPro"/>
</dbReference>